<dbReference type="Proteomes" id="UP000827092">
    <property type="component" value="Unassembled WGS sequence"/>
</dbReference>
<feature type="compositionally biased region" description="Acidic residues" evidence="1">
    <location>
        <begin position="21"/>
        <end position="32"/>
    </location>
</feature>
<proteinExistence type="predicted"/>
<protein>
    <submittedName>
        <fullName evidence="2">Uncharacterized protein</fullName>
    </submittedName>
</protein>
<evidence type="ECO:0000313" key="2">
    <source>
        <dbReference type="EMBL" id="KAG8171911.1"/>
    </source>
</evidence>
<reference evidence="2 3" key="1">
    <citation type="journal article" date="2022" name="Nat. Ecol. Evol.">
        <title>A masculinizing supergene underlies an exaggerated male reproductive morph in a spider.</title>
        <authorList>
            <person name="Hendrickx F."/>
            <person name="De Corte Z."/>
            <person name="Sonet G."/>
            <person name="Van Belleghem S.M."/>
            <person name="Kostlbacher S."/>
            <person name="Vangestel C."/>
        </authorList>
    </citation>
    <scope>NUCLEOTIDE SEQUENCE [LARGE SCALE GENOMIC DNA]</scope>
    <source>
        <strain evidence="2">W744_W776</strain>
    </source>
</reference>
<accession>A0AAV6TK54</accession>
<keyword evidence="3" id="KW-1185">Reference proteome</keyword>
<feature type="compositionally biased region" description="Polar residues" evidence="1">
    <location>
        <begin position="34"/>
        <end position="45"/>
    </location>
</feature>
<dbReference type="AlphaFoldDB" id="A0AAV6TK54"/>
<comment type="caution">
    <text evidence="2">The sequence shown here is derived from an EMBL/GenBank/DDBJ whole genome shotgun (WGS) entry which is preliminary data.</text>
</comment>
<evidence type="ECO:0000313" key="3">
    <source>
        <dbReference type="Proteomes" id="UP000827092"/>
    </source>
</evidence>
<evidence type="ECO:0000256" key="1">
    <source>
        <dbReference type="SAM" id="MobiDB-lite"/>
    </source>
</evidence>
<feature type="region of interest" description="Disordered" evidence="1">
    <location>
        <begin position="21"/>
        <end position="45"/>
    </location>
</feature>
<name>A0AAV6TK54_9ARAC</name>
<sequence length="45" mass="5000">MNELRLYLAVIMSRFFAVSDSESESSSSEEEQIPQKQQGIASYGG</sequence>
<feature type="non-terminal residue" evidence="2">
    <location>
        <position position="45"/>
    </location>
</feature>
<dbReference type="EMBL" id="JAFNEN010003400">
    <property type="protein sequence ID" value="KAG8171911.1"/>
    <property type="molecule type" value="Genomic_DNA"/>
</dbReference>
<gene>
    <name evidence="2" type="ORF">JTE90_000693</name>
</gene>
<organism evidence="2 3">
    <name type="scientific">Oedothorax gibbosus</name>
    <dbReference type="NCBI Taxonomy" id="931172"/>
    <lineage>
        <taxon>Eukaryota</taxon>
        <taxon>Metazoa</taxon>
        <taxon>Ecdysozoa</taxon>
        <taxon>Arthropoda</taxon>
        <taxon>Chelicerata</taxon>
        <taxon>Arachnida</taxon>
        <taxon>Araneae</taxon>
        <taxon>Araneomorphae</taxon>
        <taxon>Entelegynae</taxon>
        <taxon>Araneoidea</taxon>
        <taxon>Linyphiidae</taxon>
        <taxon>Erigoninae</taxon>
        <taxon>Oedothorax</taxon>
    </lineage>
</organism>